<evidence type="ECO:0000313" key="3">
    <source>
        <dbReference type="Proteomes" id="UP001140560"/>
    </source>
</evidence>
<dbReference type="OrthoDB" id="5395789at2759"/>
<evidence type="ECO:0000313" key="2">
    <source>
        <dbReference type="EMBL" id="KAJ4377876.1"/>
    </source>
</evidence>
<name>A0A9W8YIC3_9PLEO</name>
<sequence length="524" mass="58103">MEDTDAQDSLRRILAHSSPNSPPHHQTGTLASPSPPPTAPRTTSSPPVALQYPTIHVSRSSPLSSRKKHTRKVSWADQRPNANRASSQGEREHAKHGPGSAGPQQGHTDSGDSGSSGSGSETLSLNSPFESAPPSPRLNLNNTNSSRPRSSTKATMDHRSTSIWDPDDSEWAEVDANKVYSTFKASYKKPAPALYPPRNPSTNALTSLGSSIHDTITSFLPVSFSTTKKKEVDGANEDESLSKEEEENIKHQLEELTNTYYCDPKGDLADEIMQQVFVTGSKYFPAALAAAPSQPQPRRMHIIDLDVYFSTRDPLLQHAKPRLCDAVATILSHTNQQCLEAFLDPNIEDFAYRREIDRNKAGLTLIVRRKGNEVVAGAYRNFGFSLQWTLYVRSLVSITGEWHEVYATLKPGSTPIVKGLPQWGMFEPDGVVQSGEGMQSEDATMRKVELLSSRKADHDAFSPTNPKFMLYQSRVLANYLLWDVWVRFNGLYECRAIWEANGKENEVRLKRALVGVRGAEEEEE</sequence>
<feature type="region of interest" description="Disordered" evidence="1">
    <location>
        <begin position="1"/>
        <end position="166"/>
    </location>
</feature>
<feature type="compositionally biased region" description="Low complexity" evidence="1">
    <location>
        <begin position="137"/>
        <end position="152"/>
    </location>
</feature>
<proteinExistence type="predicted"/>
<evidence type="ECO:0000256" key="1">
    <source>
        <dbReference type="SAM" id="MobiDB-lite"/>
    </source>
</evidence>
<organism evidence="2 3">
    <name type="scientific">Neocucurbitaria cava</name>
    <dbReference type="NCBI Taxonomy" id="798079"/>
    <lineage>
        <taxon>Eukaryota</taxon>
        <taxon>Fungi</taxon>
        <taxon>Dikarya</taxon>
        <taxon>Ascomycota</taxon>
        <taxon>Pezizomycotina</taxon>
        <taxon>Dothideomycetes</taxon>
        <taxon>Pleosporomycetidae</taxon>
        <taxon>Pleosporales</taxon>
        <taxon>Pleosporineae</taxon>
        <taxon>Cucurbitariaceae</taxon>
        <taxon>Neocucurbitaria</taxon>
    </lineage>
</organism>
<comment type="caution">
    <text evidence="2">The sequence shown here is derived from an EMBL/GenBank/DDBJ whole genome shotgun (WGS) entry which is preliminary data.</text>
</comment>
<keyword evidence="3" id="KW-1185">Reference proteome</keyword>
<gene>
    <name evidence="2" type="ORF">N0V83_000706</name>
</gene>
<dbReference type="AlphaFoldDB" id="A0A9W8YIC3"/>
<protein>
    <submittedName>
        <fullName evidence="2">Uncharacterized protein</fullName>
    </submittedName>
</protein>
<accession>A0A9W8YIC3</accession>
<reference evidence="2" key="1">
    <citation type="submission" date="2022-10" db="EMBL/GenBank/DDBJ databases">
        <title>Tapping the CABI collections for fungal endophytes: first genome assemblies for Collariella, Neodidymelliopsis, Ascochyta clinopodiicola, Didymella pomorum, Didymosphaeria variabile, Neocosmospora piperis and Neocucurbitaria cava.</title>
        <authorList>
            <person name="Hill R."/>
        </authorList>
    </citation>
    <scope>NUCLEOTIDE SEQUENCE</scope>
    <source>
        <strain evidence="2">IMI 356814</strain>
    </source>
</reference>
<feature type="compositionally biased region" description="Low complexity" evidence="1">
    <location>
        <begin position="111"/>
        <end position="120"/>
    </location>
</feature>
<dbReference type="EMBL" id="JAPEUY010000001">
    <property type="protein sequence ID" value="KAJ4377876.1"/>
    <property type="molecule type" value="Genomic_DNA"/>
</dbReference>
<dbReference type="Proteomes" id="UP001140560">
    <property type="component" value="Unassembled WGS sequence"/>
</dbReference>
<feature type="compositionally biased region" description="Polar residues" evidence="1">
    <location>
        <begin position="17"/>
        <end position="28"/>
    </location>
</feature>